<reference evidence="1" key="1">
    <citation type="submission" date="2014-02" db="EMBL/GenBank/DDBJ databases">
        <title>The Genome Sequence of Trichophyton rubrum (morphotype fischeri) CBS 288.86.</title>
        <authorList>
            <consortium name="The Broad Institute Genomics Platform"/>
            <person name="Cuomo C.A."/>
            <person name="White T.C."/>
            <person name="Graser Y."/>
            <person name="Martinez-Rossi N."/>
            <person name="Heitman J."/>
            <person name="Young S.K."/>
            <person name="Zeng Q."/>
            <person name="Gargeya S."/>
            <person name="Abouelleil A."/>
            <person name="Alvarado L."/>
            <person name="Chapman S.B."/>
            <person name="Gainer-Dewar J."/>
            <person name="Goldberg J."/>
            <person name="Griggs A."/>
            <person name="Gujja S."/>
            <person name="Hansen M."/>
            <person name="Howarth C."/>
            <person name="Imamovic A."/>
            <person name="Larimer J."/>
            <person name="Martinez D."/>
            <person name="Murphy C."/>
            <person name="Pearson M.D."/>
            <person name="Persinoti G."/>
            <person name="Poon T."/>
            <person name="Priest M."/>
            <person name="Roberts A.D."/>
            <person name="Saif S."/>
            <person name="Shea T.D."/>
            <person name="Sykes S.N."/>
            <person name="Wortman J."/>
            <person name="Nusbaum C."/>
            <person name="Birren B."/>
        </authorList>
    </citation>
    <scope>NUCLEOTIDE SEQUENCE [LARGE SCALE GENOMIC DNA]</scope>
    <source>
        <strain evidence="1">CBS 288.86</strain>
    </source>
</reference>
<proteinExistence type="predicted"/>
<gene>
    <name evidence="1" type="ORF">H103_08411</name>
</gene>
<dbReference type="AlphaFoldDB" id="A0A022VPI7"/>
<name>A0A022VPI7_TRIRU</name>
<organism evidence="1">
    <name type="scientific">Trichophyton rubrum CBS 288.86</name>
    <dbReference type="NCBI Taxonomy" id="1215330"/>
    <lineage>
        <taxon>Eukaryota</taxon>
        <taxon>Fungi</taxon>
        <taxon>Dikarya</taxon>
        <taxon>Ascomycota</taxon>
        <taxon>Pezizomycotina</taxon>
        <taxon>Eurotiomycetes</taxon>
        <taxon>Eurotiomycetidae</taxon>
        <taxon>Onygenales</taxon>
        <taxon>Arthrodermataceae</taxon>
        <taxon>Trichophyton</taxon>
    </lineage>
</organism>
<evidence type="ECO:0000313" key="1">
    <source>
        <dbReference type="EMBL" id="EZF47648.1"/>
    </source>
</evidence>
<dbReference type="Proteomes" id="UP000023758">
    <property type="component" value="Unassembled WGS sequence"/>
</dbReference>
<dbReference type="EMBL" id="KK207940">
    <property type="protein sequence ID" value="EZF47648.1"/>
    <property type="molecule type" value="Genomic_DNA"/>
</dbReference>
<dbReference type="HOGENOM" id="CLU_2293706_0_0_1"/>
<sequence>MLVSFIRVSSHILPSISIKHGIRMAIYWLAFDHFGLINTPLSGNSPPGKAIHAACPAVVQPVGGNMSHMGSYSKFRVFEMRMGIKASIFCRREYSYRRLKG</sequence>
<accession>A0A022VPI7</accession>
<protein>
    <submittedName>
        <fullName evidence="1">Uncharacterized protein</fullName>
    </submittedName>
</protein>